<evidence type="ECO:0000313" key="14">
    <source>
        <dbReference type="EMBL" id="KAG5190160.1"/>
    </source>
</evidence>
<dbReference type="Pfam" id="PF03731">
    <property type="entry name" value="Ku_N"/>
    <property type="match status" value="1"/>
</dbReference>
<dbReference type="GO" id="GO:0006310">
    <property type="term" value="P:DNA recombination"/>
    <property type="evidence" value="ECO:0007669"/>
    <property type="project" value="UniProtKB-KW"/>
</dbReference>
<dbReference type="Pfam" id="PF03730">
    <property type="entry name" value="Ku_C"/>
    <property type="match status" value="1"/>
</dbReference>
<dbReference type="GO" id="GO:0006303">
    <property type="term" value="P:double-strand break repair via nonhomologous end joining"/>
    <property type="evidence" value="ECO:0007669"/>
    <property type="project" value="InterPro"/>
</dbReference>
<dbReference type="Gene3D" id="2.40.290.10">
    <property type="match status" value="1"/>
</dbReference>
<organism evidence="14 15">
    <name type="scientific">Tribonema minus</name>
    <dbReference type="NCBI Taxonomy" id="303371"/>
    <lineage>
        <taxon>Eukaryota</taxon>
        <taxon>Sar</taxon>
        <taxon>Stramenopiles</taxon>
        <taxon>Ochrophyta</taxon>
        <taxon>PX clade</taxon>
        <taxon>Xanthophyceae</taxon>
        <taxon>Tribonematales</taxon>
        <taxon>Tribonemataceae</taxon>
        <taxon>Tribonema</taxon>
    </lineage>
</organism>
<dbReference type="Gene3D" id="1.10.1600.10">
    <property type="match status" value="1"/>
</dbReference>
<evidence type="ECO:0000259" key="13">
    <source>
        <dbReference type="PROSITE" id="PS50800"/>
    </source>
</evidence>
<evidence type="ECO:0000256" key="5">
    <source>
        <dbReference type="ARBA" id="ARBA00022801"/>
    </source>
</evidence>
<evidence type="ECO:0000256" key="4">
    <source>
        <dbReference type="ARBA" id="ARBA00022763"/>
    </source>
</evidence>
<evidence type="ECO:0000256" key="1">
    <source>
        <dbReference type="ARBA" id="ARBA00004123"/>
    </source>
</evidence>
<keyword evidence="9" id="KW-0233">DNA recombination</keyword>
<dbReference type="SUPFAM" id="SSF53300">
    <property type="entry name" value="vWA-like"/>
    <property type="match status" value="1"/>
</dbReference>
<dbReference type="InterPro" id="IPR036465">
    <property type="entry name" value="vWFA_dom_sf"/>
</dbReference>
<evidence type="ECO:0000256" key="11">
    <source>
        <dbReference type="ARBA" id="ARBA00023242"/>
    </source>
</evidence>
<dbReference type="Gene3D" id="1.10.720.30">
    <property type="entry name" value="SAP domain"/>
    <property type="match status" value="1"/>
</dbReference>
<proteinExistence type="inferred from homology"/>
<evidence type="ECO:0000256" key="6">
    <source>
        <dbReference type="ARBA" id="ARBA00022806"/>
    </source>
</evidence>
<evidence type="ECO:0000256" key="7">
    <source>
        <dbReference type="ARBA" id="ARBA00022840"/>
    </source>
</evidence>
<dbReference type="InterPro" id="IPR036361">
    <property type="entry name" value="SAP_dom_sf"/>
</dbReference>
<dbReference type="PROSITE" id="PS50800">
    <property type="entry name" value="SAP"/>
    <property type="match status" value="1"/>
</dbReference>
<sequence length="620" mass="69077">MAWGEDDDREDEQDEEEDAEDHMRVQNDNIIFLIDARQNMHETCPSTPDLTYFQVALKVALAVMKNKVVMSAKHMVAMVFFGATGGESNGDTYQEDNVWPFLPLAAPDTKSIRQVDNLVKSISYGMTDVVTENKALSEDDICPLRGGIRSCNLTFRDCKNCRKGDYKRVFLFTNQDNPKFGRNEAESNEEKTRILQAASDAKETGVTITVYPMQRGSGVADHDNDQDEGSGKPAFDMTKIYAELERVDGDLDGDQFNQMPLGQQREYKARLTRLPLYITDDVAVDVQVLNLIQPATKPASRPVDIRSNKEVKRVTELINEDTTAPVEPENLTTFLLVGDTRAYITKDELAFMKQLHPPGIVLLGFKPLSDLREDHTLKSPYFLYPDEQRMAGSTTAFAALLKGMLKKQVMGLVRYTRNSAAETVLCLLVPQEEVVDDDFGIQAMREADMKALEEQNTANRQQVAAAEQVLQALQIPDFDCRNYENPMLQKHYAGLQALALGEKELEWKEDKDDYTRPNHVQIDQAAGEPLQALKEACGLGDEPEDIPDPKRKAKAPAGGAPAKKVKREVEDADINWAAEAASGGLQAFTNPQLKAGLKSLGLPVSGKKAELIQRIQNNFA</sequence>
<accession>A0A835ZF42</accession>
<gene>
    <name evidence="14" type="ORF">JKP88DRAFT_352808</name>
</gene>
<keyword evidence="3" id="KW-0547">Nucleotide-binding</keyword>
<dbReference type="PANTHER" id="PTHR12604:SF2">
    <property type="entry name" value="X-RAY REPAIR CROSS-COMPLEMENTING PROTEIN 6"/>
    <property type="match status" value="1"/>
</dbReference>
<dbReference type="GO" id="GO:0005524">
    <property type="term" value="F:ATP binding"/>
    <property type="evidence" value="ECO:0007669"/>
    <property type="project" value="UniProtKB-KW"/>
</dbReference>
<dbReference type="InterPro" id="IPR005160">
    <property type="entry name" value="Ku_C"/>
</dbReference>
<dbReference type="NCBIfam" id="TIGR00578">
    <property type="entry name" value="ku70"/>
    <property type="match status" value="1"/>
</dbReference>
<evidence type="ECO:0000256" key="3">
    <source>
        <dbReference type="ARBA" id="ARBA00022741"/>
    </source>
</evidence>
<comment type="similarity">
    <text evidence="2">Belongs to the ku70 family.</text>
</comment>
<dbReference type="PANTHER" id="PTHR12604">
    <property type="entry name" value="KU AUTOANTIGEN DNA HELICASE"/>
    <property type="match status" value="1"/>
</dbReference>
<dbReference type="Gene3D" id="4.10.970.10">
    <property type="entry name" value="Ku70, bridge and pillars"/>
    <property type="match status" value="1"/>
</dbReference>
<dbReference type="CDD" id="cd00788">
    <property type="entry name" value="KU70"/>
    <property type="match status" value="1"/>
</dbReference>
<dbReference type="GO" id="GO:0003678">
    <property type="term" value="F:DNA helicase activity"/>
    <property type="evidence" value="ECO:0007669"/>
    <property type="project" value="InterPro"/>
</dbReference>
<dbReference type="GO" id="GO:0016787">
    <property type="term" value="F:hydrolase activity"/>
    <property type="evidence" value="ECO:0007669"/>
    <property type="project" value="UniProtKB-KW"/>
</dbReference>
<feature type="region of interest" description="Disordered" evidence="12">
    <location>
        <begin position="539"/>
        <end position="566"/>
    </location>
</feature>
<evidence type="ECO:0000256" key="10">
    <source>
        <dbReference type="ARBA" id="ARBA00023204"/>
    </source>
</evidence>
<dbReference type="EMBL" id="JAFCMP010000038">
    <property type="protein sequence ID" value="KAG5190160.1"/>
    <property type="molecule type" value="Genomic_DNA"/>
</dbReference>
<keyword evidence="8" id="KW-0238">DNA-binding</keyword>
<evidence type="ECO:0000313" key="15">
    <source>
        <dbReference type="Proteomes" id="UP000664859"/>
    </source>
</evidence>
<dbReference type="PIRSF" id="PIRSF003033">
    <property type="entry name" value="Ku70"/>
    <property type="match status" value="1"/>
</dbReference>
<dbReference type="SUPFAM" id="SSF100939">
    <property type="entry name" value="SPOC domain-like"/>
    <property type="match status" value="1"/>
</dbReference>
<dbReference type="Pfam" id="PF02037">
    <property type="entry name" value="SAP"/>
    <property type="match status" value="1"/>
</dbReference>
<dbReference type="InterPro" id="IPR016194">
    <property type="entry name" value="SPOC-like_C_dom_sf"/>
</dbReference>
<dbReference type="SMART" id="SM00513">
    <property type="entry name" value="SAP"/>
    <property type="match status" value="1"/>
</dbReference>
<dbReference type="InterPro" id="IPR006164">
    <property type="entry name" value="DNA_bd_Ku70/Ku80"/>
</dbReference>
<comment type="caution">
    <text evidence="14">The sequence shown here is derived from an EMBL/GenBank/DDBJ whole genome shotgun (WGS) entry which is preliminary data.</text>
</comment>
<dbReference type="Pfam" id="PF02735">
    <property type="entry name" value="Ku"/>
    <property type="match status" value="1"/>
</dbReference>
<dbReference type="InterPro" id="IPR047087">
    <property type="entry name" value="KU70_core_dom"/>
</dbReference>
<dbReference type="InterPro" id="IPR003034">
    <property type="entry name" value="SAP_dom"/>
</dbReference>
<dbReference type="GO" id="GO:0003690">
    <property type="term" value="F:double-stranded DNA binding"/>
    <property type="evidence" value="ECO:0007669"/>
    <property type="project" value="TreeGrafter"/>
</dbReference>
<feature type="compositionally biased region" description="Acidic residues" evidence="12">
    <location>
        <begin position="1"/>
        <end position="20"/>
    </location>
</feature>
<protein>
    <submittedName>
        <fullName evidence="14">SPOC like C-terminal domain-containing protein</fullName>
    </submittedName>
</protein>
<evidence type="ECO:0000256" key="9">
    <source>
        <dbReference type="ARBA" id="ARBA00023172"/>
    </source>
</evidence>
<evidence type="ECO:0000256" key="8">
    <source>
        <dbReference type="ARBA" id="ARBA00023125"/>
    </source>
</evidence>
<keyword evidence="4" id="KW-0227">DNA damage</keyword>
<dbReference type="OrthoDB" id="3249161at2759"/>
<dbReference type="InterPro" id="IPR005161">
    <property type="entry name" value="Ku_N"/>
</dbReference>
<dbReference type="InterPro" id="IPR006165">
    <property type="entry name" value="Ku70"/>
</dbReference>
<dbReference type="InterPro" id="IPR027388">
    <property type="entry name" value="Ku70_bridge/pillars_dom_sf"/>
</dbReference>
<reference evidence="14" key="1">
    <citation type="submission" date="2021-02" db="EMBL/GenBank/DDBJ databases">
        <title>First Annotated Genome of the Yellow-green Alga Tribonema minus.</title>
        <authorList>
            <person name="Mahan K.M."/>
        </authorList>
    </citation>
    <scope>NUCLEOTIDE SEQUENCE</scope>
    <source>
        <strain evidence="14">UTEX B ZZ1240</strain>
    </source>
</reference>
<keyword evidence="5" id="KW-0378">Hydrolase</keyword>
<dbReference type="SMART" id="SM00559">
    <property type="entry name" value="Ku78"/>
    <property type="match status" value="1"/>
</dbReference>
<comment type="subcellular location">
    <subcellularLocation>
        <location evidence="1">Nucleus</location>
    </subcellularLocation>
</comment>
<name>A0A835ZF42_9STRA</name>
<dbReference type="SUPFAM" id="SSF68906">
    <property type="entry name" value="SAP domain"/>
    <property type="match status" value="1"/>
</dbReference>
<evidence type="ECO:0000256" key="2">
    <source>
        <dbReference type="ARBA" id="ARBA00005240"/>
    </source>
</evidence>
<dbReference type="GO" id="GO:0042162">
    <property type="term" value="F:telomeric DNA binding"/>
    <property type="evidence" value="ECO:0007669"/>
    <property type="project" value="InterPro"/>
</dbReference>
<keyword evidence="10" id="KW-0234">DNA repair</keyword>
<feature type="domain" description="SAP" evidence="13">
    <location>
        <begin position="585"/>
        <end position="619"/>
    </location>
</feature>
<dbReference type="AlphaFoldDB" id="A0A835ZF42"/>
<dbReference type="GO" id="GO:0043564">
    <property type="term" value="C:Ku70:Ku80 complex"/>
    <property type="evidence" value="ECO:0007669"/>
    <property type="project" value="InterPro"/>
</dbReference>
<keyword evidence="6" id="KW-0347">Helicase</keyword>
<dbReference type="Gene3D" id="3.40.50.410">
    <property type="entry name" value="von Willebrand factor, type A domain"/>
    <property type="match status" value="1"/>
</dbReference>
<dbReference type="GO" id="GO:0000723">
    <property type="term" value="P:telomere maintenance"/>
    <property type="evidence" value="ECO:0007669"/>
    <property type="project" value="InterPro"/>
</dbReference>
<evidence type="ECO:0000256" key="12">
    <source>
        <dbReference type="SAM" id="MobiDB-lite"/>
    </source>
</evidence>
<dbReference type="Proteomes" id="UP000664859">
    <property type="component" value="Unassembled WGS sequence"/>
</dbReference>
<keyword evidence="11" id="KW-0539">Nucleus</keyword>
<feature type="region of interest" description="Disordered" evidence="12">
    <location>
        <begin position="1"/>
        <end position="22"/>
    </location>
</feature>
<keyword evidence="15" id="KW-1185">Reference proteome</keyword>
<keyword evidence="7" id="KW-0067">ATP-binding</keyword>
<dbReference type="GO" id="GO:0003684">
    <property type="term" value="F:damaged DNA binding"/>
    <property type="evidence" value="ECO:0007669"/>
    <property type="project" value="InterPro"/>
</dbReference>